<evidence type="ECO:0000256" key="4">
    <source>
        <dbReference type="ARBA" id="ARBA00022679"/>
    </source>
</evidence>
<dbReference type="Proteomes" id="UP000000370">
    <property type="component" value="Chromosome"/>
</dbReference>
<dbReference type="OrthoDB" id="9810372at2"/>
<evidence type="ECO:0000256" key="1">
    <source>
        <dbReference type="ARBA" id="ARBA00006479"/>
    </source>
</evidence>
<proteinExistence type="inferred from homology"/>
<protein>
    <recommendedName>
        <fullName evidence="3">Glucokinase</fullName>
        <ecNumber evidence="2">2.7.1.2</ecNumber>
    </recommendedName>
    <alternativeName>
        <fullName evidence="8">Glucose kinase</fullName>
    </alternativeName>
</protein>
<keyword evidence="7" id="KW-0067">ATP-binding</keyword>
<dbReference type="Pfam" id="PF00480">
    <property type="entry name" value="ROK"/>
    <property type="match status" value="1"/>
</dbReference>
<keyword evidence="6 9" id="KW-0418">Kinase</keyword>
<dbReference type="InterPro" id="IPR004654">
    <property type="entry name" value="ROK_glcA"/>
</dbReference>
<organism evidence="9 10">
    <name type="scientific">Lachnoclostridium phytofermentans (strain ATCC 700394 / DSM 18823 / ISDg)</name>
    <name type="common">Clostridium phytofermentans</name>
    <dbReference type="NCBI Taxonomy" id="357809"/>
    <lineage>
        <taxon>Bacteria</taxon>
        <taxon>Bacillati</taxon>
        <taxon>Bacillota</taxon>
        <taxon>Clostridia</taxon>
        <taxon>Lachnospirales</taxon>
        <taxon>Lachnospiraceae</taxon>
    </lineage>
</organism>
<dbReference type="eggNOG" id="COG1940">
    <property type="taxonomic scope" value="Bacteria"/>
</dbReference>
<keyword evidence="5" id="KW-0547">Nucleotide-binding</keyword>
<dbReference type="KEGG" id="cpy:Cphy_0329"/>
<dbReference type="InterPro" id="IPR049874">
    <property type="entry name" value="ROK_cs"/>
</dbReference>
<evidence type="ECO:0000256" key="3">
    <source>
        <dbReference type="ARBA" id="ARBA00014701"/>
    </source>
</evidence>
<keyword evidence="4" id="KW-0808">Transferase</keyword>
<dbReference type="PANTHER" id="PTHR18964">
    <property type="entry name" value="ROK (REPRESSOR, ORF, KINASE) FAMILY"/>
    <property type="match status" value="1"/>
</dbReference>
<dbReference type="GO" id="GO:0005737">
    <property type="term" value="C:cytoplasm"/>
    <property type="evidence" value="ECO:0007669"/>
    <property type="project" value="InterPro"/>
</dbReference>
<comment type="similarity">
    <text evidence="1">Belongs to the ROK (NagC/XylR) family.</text>
</comment>
<evidence type="ECO:0000256" key="5">
    <source>
        <dbReference type="ARBA" id="ARBA00022741"/>
    </source>
</evidence>
<dbReference type="EMBL" id="CP000885">
    <property type="protein sequence ID" value="ABX40716.1"/>
    <property type="molecule type" value="Genomic_DNA"/>
</dbReference>
<gene>
    <name evidence="9" type="ordered locus">Cphy_0329</name>
</gene>
<dbReference type="EC" id="2.7.1.2" evidence="2"/>
<keyword evidence="10" id="KW-1185">Reference proteome</keyword>
<dbReference type="GO" id="GO:0006096">
    <property type="term" value="P:glycolytic process"/>
    <property type="evidence" value="ECO:0007669"/>
    <property type="project" value="InterPro"/>
</dbReference>
<dbReference type="InterPro" id="IPR000600">
    <property type="entry name" value="ROK"/>
</dbReference>
<evidence type="ECO:0000256" key="6">
    <source>
        <dbReference type="ARBA" id="ARBA00022777"/>
    </source>
</evidence>
<evidence type="ECO:0000256" key="2">
    <source>
        <dbReference type="ARBA" id="ARBA00012323"/>
    </source>
</evidence>
<dbReference type="RefSeq" id="WP_012198359.1">
    <property type="nucleotide sequence ID" value="NC_010001.1"/>
</dbReference>
<reference evidence="10" key="1">
    <citation type="submission" date="2007-11" db="EMBL/GenBank/DDBJ databases">
        <title>Complete genome sequence of Clostridium phytofermentans ISDg.</title>
        <authorList>
            <person name="Leschine S.B."/>
            <person name="Warnick T.A."/>
            <person name="Blanchard J.L."/>
            <person name="Schnell D.J."/>
            <person name="Petit E.L."/>
            <person name="LaTouf W.G."/>
            <person name="Copeland A."/>
            <person name="Lucas S."/>
            <person name="Lapidus A."/>
            <person name="Barry K."/>
            <person name="Glavina del Rio T."/>
            <person name="Dalin E."/>
            <person name="Tice H."/>
            <person name="Pitluck S."/>
            <person name="Kiss H."/>
            <person name="Brettin T."/>
            <person name="Bruce D."/>
            <person name="Detter J.C."/>
            <person name="Han C."/>
            <person name="Kuske C."/>
            <person name="Schmutz J."/>
            <person name="Larimer F."/>
            <person name="Land M."/>
            <person name="Hauser L."/>
            <person name="Kyrpides N."/>
            <person name="Kim E.A."/>
            <person name="Richardson P."/>
        </authorList>
    </citation>
    <scope>NUCLEOTIDE SEQUENCE [LARGE SCALE GENOMIC DNA]</scope>
    <source>
        <strain evidence="10">ATCC 700394 / DSM 18823 / ISDg</strain>
    </source>
</reference>
<sequence>MDKFCFGIDIGGTTIKCGLFTANGELKEKWEIPSRTENGGIQVPQDVADTIDAKLKELSIEKKDVLGVGIGVPGPITEDGTVLKCANLGWDIFNVNEKMSALTGLKVATANDANVAALGEMWMGGGKGYKNIVMVTLGTGVGGGVILNGKIVAGSNGGGGEIGHMTMNLDEKETCGCGKHGHLEQYASATGIVRLAKKRLLDTSVTTSLRELAEVTAKDIFDHAKAGDTVALELVEELGRYLGLALSHVAAAVDPQVFVIGGGVSRAGSMLLDVISKYYNQNIIFALSNKEFRLAELGNDAGIYGCAKLVIG</sequence>
<dbReference type="PANTHER" id="PTHR18964:SF149">
    <property type="entry name" value="BIFUNCTIONAL UDP-N-ACETYLGLUCOSAMINE 2-EPIMERASE_N-ACETYLMANNOSAMINE KINASE"/>
    <property type="match status" value="1"/>
</dbReference>
<dbReference type="NCBIfam" id="TIGR00744">
    <property type="entry name" value="ROK_glcA_fam"/>
    <property type="match status" value="1"/>
</dbReference>
<dbReference type="InterPro" id="IPR043129">
    <property type="entry name" value="ATPase_NBD"/>
</dbReference>
<evidence type="ECO:0000313" key="10">
    <source>
        <dbReference type="Proteomes" id="UP000000370"/>
    </source>
</evidence>
<dbReference type="Gene3D" id="3.30.420.40">
    <property type="match status" value="2"/>
</dbReference>
<dbReference type="STRING" id="357809.Cphy_0329"/>
<dbReference type="SUPFAM" id="SSF53067">
    <property type="entry name" value="Actin-like ATPase domain"/>
    <property type="match status" value="1"/>
</dbReference>
<dbReference type="GO" id="GO:0005524">
    <property type="term" value="F:ATP binding"/>
    <property type="evidence" value="ECO:0007669"/>
    <property type="project" value="UniProtKB-KW"/>
</dbReference>
<name>A9KSS2_LACP7</name>
<evidence type="ECO:0000256" key="7">
    <source>
        <dbReference type="ARBA" id="ARBA00022840"/>
    </source>
</evidence>
<evidence type="ECO:0000256" key="8">
    <source>
        <dbReference type="ARBA" id="ARBA00032386"/>
    </source>
</evidence>
<evidence type="ECO:0000313" key="9">
    <source>
        <dbReference type="EMBL" id="ABX40716.1"/>
    </source>
</evidence>
<dbReference type="GO" id="GO:0004340">
    <property type="term" value="F:glucokinase activity"/>
    <property type="evidence" value="ECO:0007669"/>
    <property type="project" value="UniProtKB-EC"/>
</dbReference>
<dbReference type="HOGENOM" id="CLU_036604_0_1_9"/>
<accession>A9KSS2</accession>
<dbReference type="PROSITE" id="PS01125">
    <property type="entry name" value="ROK"/>
    <property type="match status" value="1"/>
</dbReference>
<dbReference type="AlphaFoldDB" id="A9KSS2"/>